<dbReference type="GO" id="GO:0016567">
    <property type="term" value="P:protein ubiquitination"/>
    <property type="evidence" value="ECO:0007669"/>
    <property type="project" value="InterPro"/>
</dbReference>
<dbReference type="InterPro" id="IPR010606">
    <property type="entry name" value="Mib_Herc2"/>
</dbReference>
<evidence type="ECO:0000313" key="2">
    <source>
        <dbReference type="EnsemblMetazoa" id="GBRI015633-PA"/>
    </source>
</evidence>
<dbReference type="PROSITE" id="PS51416">
    <property type="entry name" value="MIB_HERC2"/>
    <property type="match status" value="1"/>
</dbReference>
<organism evidence="2 3">
    <name type="scientific">Glossina brevipalpis</name>
    <dbReference type="NCBI Taxonomy" id="37001"/>
    <lineage>
        <taxon>Eukaryota</taxon>
        <taxon>Metazoa</taxon>
        <taxon>Ecdysozoa</taxon>
        <taxon>Arthropoda</taxon>
        <taxon>Hexapoda</taxon>
        <taxon>Insecta</taxon>
        <taxon>Pterygota</taxon>
        <taxon>Neoptera</taxon>
        <taxon>Endopterygota</taxon>
        <taxon>Diptera</taxon>
        <taxon>Brachycera</taxon>
        <taxon>Muscomorpha</taxon>
        <taxon>Hippoboscoidea</taxon>
        <taxon>Glossinidae</taxon>
        <taxon>Glossina</taxon>
    </lineage>
</organism>
<reference evidence="3" key="1">
    <citation type="submission" date="2014-03" db="EMBL/GenBank/DDBJ databases">
        <authorList>
            <person name="Aksoy S."/>
            <person name="Warren W."/>
            <person name="Wilson R.K."/>
        </authorList>
    </citation>
    <scope>NUCLEOTIDE SEQUENCE [LARGE SCALE GENOMIC DNA]</scope>
    <source>
        <strain evidence="3">IAEA</strain>
    </source>
</reference>
<dbReference type="AlphaFoldDB" id="A0A1A9WDI2"/>
<dbReference type="InterPro" id="IPR037252">
    <property type="entry name" value="Mib_Herc2_sf"/>
</dbReference>
<keyword evidence="3" id="KW-1185">Reference proteome</keyword>
<evidence type="ECO:0000313" key="3">
    <source>
        <dbReference type="Proteomes" id="UP000091820"/>
    </source>
</evidence>
<accession>A0A1A9WDI2</accession>
<feature type="domain" description="MIB/HERC2" evidence="1">
    <location>
        <begin position="79"/>
        <end position="143"/>
    </location>
</feature>
<proteinExistence type="predicted"/>
<dbReference type="SUPFAM" id="SSF159034">
    <property type="entry name" value="Mib/herc2 domain-like"/>
    <property type="match status" value="1"/>
</dbReference>
<dbReference type="GO" id="GO:0004842">
    <property type="term" value="F:ubiquitin-protein transferase activity"/>
    <property type="evidence" value="ECO:0007669"/>
    <property type="project" value="InterPro"/>
</dbReference>
<dbReference type="VEuPathDB" id="VectorBase:GBRI015633"/>
<reference evidence="2" key="2">
    <citation type="submission" date="2020-05" db="UniProtKB">
        <authorList>
            <consortium name="EnsemblMetazoa"/>
        </authorList>
    </citation>
    <scope>IDENTIFICATION</scope>
    <source>
        <strain evidence="2">IAEA</strain>
    </source>
</reference>
<dbReference type="EnsemblMetazoa" id="GBRI015633-RA">
    <property type="protein sequence ID" value="GBRI015633-PA"/>
    <property type="gene ID" value="GBRI015633"/>
</dbReference>
<dbReference type="STRING" id="37001.A0A1A9WDI2"/>
<dbReference type="GO" id="GO:0046872">
    <property type="term" value="F:metal ion binding"/>
    <property type="evidence" value="ECO:0007669"/>
    <property type="project" value="InterPro"/>
</dbReference>
<dbReference type="Gene3D" id="2.30.30.40">
    <property type="entry name" value="SH3 Domains"/>
    <property type="match status" value="1"/>
</dbReference>
<sequence length="143" mass="14489">MACAATAASKDANTNTGNAGIVAVSTSSASSSVNGAVGGVATSSTCAGASGVSGTILAATSTQTGITVLGSGSGAMNRQARFATEGVGARVVRGPDWKWGKQTYGPPINGLITFYMRPRFLTQQLENGMFSRSLDLLYNQFAL</sequence>
<dbReference type="Proteomes" id="UP000091820">
    <property type="component" value="Unassembled WGS sequence"/>
</dbReference>
<evidence type="ECO:0000259" key="1">
    <source>
        <dbReference type="PROSITE" id="PS51416"/>
    </source>
</evidence>
<protein>
    <recommendedName>
        <fullName evidence="1">MIB/HERC2 domain-containing protein</fullName>
    </recommendedName>
</protein>
<name>A0A1A9WDI2_9MUSC</name>